<name>A0ACB8DD55_DERSI</name>
<evidence type="ECO:0000313" key="1">
    <source>
        <dbReference type="EMBL" id="KAH7966107.1"/>
    </source>
</evidence>
<keyword evidence="2" id="KW-1185">Reference proteome</keyword>
<accession>A0ACB8DD55</accession>
<evidence type="ECO:0000313" key="2">
    <source>
        <dbReference type="Proteomes" id="UP000821865"/>
    </source>
</evidence>
<sequence length="107" mass="12038">MLDSAVPERWVRKLCQRKSGRTAGKYDVHFFSPEGRNFRSRRELAACLPVTHSGLTSLLRATRRAPACAGRASPNRRLARGRKKLPKGKPSLSGGDEAFNQRRFDDE</sequence>
<protein>
    <submittedName>
        <fullName evidence="1">Uncharacterized protein</fullName>
    </submittedName>
</protein>
<dbReference type="Proteomes" id="UP000821865">
    <property type="component" value="Chromosome 2"/>
</dbReference>
<proteinExistence type="predicted"/>
<gene>
    <name evidence="1" type="ORF">HPB49_013874</name>
</gene>
<reference evidence="1" key="1">
    <citation type="submission" date="2020-05" db="EMBL/GenBank/DDBJ databases">
        <title>Large-scale comparative analyses of tick genomes elucidate their genetic diversity and vector capacities.</title>
        <authorList>
            <person name="Jia N."/>
            <person name="Wang J."/>
            <person name="Shi W."/>
            <person name="Du L."/>
            <person name="Sun Y."/>
            <person name="Zhan W."/>
            <person name="Jiang J."/>
            <person name="Wang Q."/>
            <person name="Zhang B."/>
            <person name="Ji P."/>
            <person name="Sakyi L.B."/>
            <person name="Cui X."/>
            <person name="Yuan T."/>
            <person name="Jiang B."/>
            <person name="Yang W."/>
            <person name="Lam T.T.-Y."/>
            <person name="Chang Q."/>
            <person name="Ding S."/>
            <person name="Wang X."/>
            <person name="Zhu J."/>
            <person name="Ruan X."/>
            <person name="Zhao L."/>
            <person name="Wei J."/>
            <person name="Que T."/>
            <person name="Du C."/>
            <person name="Cheng J."/>
            <person name="Dai P."/>
            <person name="Han X."/>
            <person name="Huang E."/>
            <person name="Gao Y."/>
            <person name="Liu J."/>
            <person name="Shao H."/>
            <person name="Ye R."/>
            <person name="Li L."/>
            <person name="Wei W."/>
            <person name="Wang X."/>
            <person name="Wang C."/>
            <person name="Yang T."/>
            <person name="Huo Q."/>
            <person name="Li W."/>
            <person name="Guo W."/>
            <person name="Chen H."/>
            <person name="Zhou L."/>
            <person name="Ni X."/>
            <person name="Tian J."/>
            <person name="Zhou Y."/>
            <person name="Sheng Y."/>
            <person name="Liu T."/>
            <person name="Pan Y."/>
            <person name="Xia L."/>
            <person name="Li J."/>
            <person name="Zhao F."/>
            <person name="Cao W."/>
        </authorList>
    </citation>
    <scope>NUCLEOTIDE SEQUENCE</scope>
    <source>
        <strain evidence="1">Dsil-2018</strain>
    </source>
</reference>
<dbReference type="EMBL" id="CM023471">
    <property type="protein sequence ID" value="KAH7966107.1"/>
    <property type="molecule type" value="Genomic_DNA"/>
</dbReference>
<comment type="caution">
    <text evidence="1">The sequence shown here is derived from an EMBL/GenBank/DDBJ whole genome shotgun (WGS) entry which is preliminary data.</text>
</comment>
<organism evidence="1 2">
    <name type="scientific">Dermacentor silvarum</name>
    <name type="common">Tick</name>
    <dbReference type="NCBI Taxonomy" id="543639"/>
    <lineage>
        <taxon>Eukaryota</taxon>
        <taxon>Metazoa</taxon>
        <taxon>Ecdysozoa</taxon>
        <taxon>Arthropoda</taxon>
        <taxon>Chelicerata</taxon>
        <taxon>Arachnida</taxon>
        <taxon>Acari</taxon>
        <taxon>Parasitiformes</taxon>
        <taxon>Ixodida</taxon>
        <taxon>Ixodoidea</taxon>
        <taxon>Ixodidae</taxon>
        <taxon>Rhipicephalinae</taxon>
        <taxon>Dermacentor</taxon>
    </lineage>
</organism>